<organism evidence="2 3">
    <name type="scientific">Aspergillus ochraceoroseus IBT 24754</name>
    <dbReference type="NCBI Taxonomy" id="1392256"/>
    <lineage>
        <taxon>Eukaryota</taxon>
        <taxon>Fungi</taxon>
        <taxon>Dikarya</taxon>
        <taxon>Ascomycota</taxon>
        <taxon>Pezizomycotina</taxon>
        <taxon>Eurotiomycetes</taxon>
        <taxon>Eurotiomycetidae</taxon>
        <taxon>Eurotiales</taxon>
        <taxon>Aspergillaceae</taxon>
        <taxon>Aspergillus</taxon>
        <taxon>Aspergillus subgen. Nidulantes</taxon>
    </lineage>
</organism>
<evidence type="ECO:0000313" key="3">
    <source>
        <dbReference type="Proteomes" id="UP000244073"/>
    </source>
</evidence>
<name>A0A2T5LL97_9EURO</name>
<protein>
    <submittedName>
        <fullName evidence="2">Uncharacterized protein</fullName>
    </submittedName>
</protein>
<gene>
    <name evidence="2" type="ORF">P175DRAFT_0536264</name>
</gene>
<dbReference type="Proteomes" id="UP000244073">
    <property type="component" value="Unassembled WGS sequence"/>
</dbReference>
<dbReference type="VEuPathDB" id="FungiDB:P175DRAFT_0536264"/>
<dbReference type="EMBL" id="MSFN02000012">
    <property type="protein sequence ID" value="PTU17061.1"/>
    <property type="molecule type" value="Genomic_DNA"/>
</dbReference>
<dbReference type="GeneID" id="63817180"/>
<evidence type="ECO:0000313" key="2">
    <source>
        <dbReference type="EMBL" id="PTU17061.1"/>
    </source>
</evidence>
<reference evidence="2 3" key="1">
    <citation type="journal article" date="2018" name="Proc. Natl. Acad. Sci. U.S.A.">
        <title>Linking secondary metabolites to gene clusters through genome sequencing of six diverse Aspergillus species.</title>
        <authorList>
            <person name="Kaerboelling I."/>
            <person name="Vesth T.C."/>
            <person name="Frisvad J.C."/>
            <person name="Nybo J.L."/>
            <person name="Theobald S."/>
            <person name="Kuo A."/>
            <person name="Bowyer P."/>
            <person name="Matsuda Y."/>
            <person name="Mondo S."/>
            <person name="Lyhne E.K."/>
            <person name="Kogle M.E."/>
            <person name="Clum A."/>
            <person name="Lipzen A."/>
            <person name="Salamov A."/>
            <person name="Ngan C.Y."/>
            <person name="Daum C."/>
            <person name="Chiniquy J."/>
            <person name="Barry K."/>
            <person name="LaButti K."/>
            <person name="Haridas S."/>
            <person name="Simmons B.A."/>
            <person name="Magnuson J.K."/>
            <person name="Mortensen U.H."/>
            <person name="Larsen T.O."/>
            <person name="Grigoriev I.V."/>
            <person name="Baker S.E."/>
            <person name="Andersen M.R."/>
        </authorList>
    </citation>
    <scope>NUCLEOTIDE SEQUENCE [LARGE SCALE GENOMIC DNA]</scope>
    <source>
        <strain evidence="2 3">IBT 24754</strain>
    </source>
</reference>
<dbReference type="RefSeq" id="XP_040748453.1">
    <property type="nucleotide sequence ID" value="XM_040900298.1"/>
</dbReference>
<dbReference type="AlphaFoldDB" id="A0A2T5LL97"/>
<evidence type="ECO:0000256" key="1">
    <source>
        <dbReference type="SAM" id="MobiDB-lite"/>
    </source>
</evidence>
<sequence length="141" mass="15808">MHKTANTPVIVPGEVVTMILLVPEMQHYCILYRVRYCFIFTSKRLVLLRFCVEDIHTRRNRRAERPRRQPATPPNRGQNQSEAIVSPLSSSIGRMSISDISYRDAGLPGEQIVEVPYSASGPGRLTAAFTLWALIMIAAAP</sequence>
<comment type="caution">
    <text evidence="2">The sequence shown here is derived from an EMBL/GenBank/DDBJ whole genome shotgun (WGS) entry which is preliminary data.</text>
</comment>
<feature type="region of interest" description="Disordered" evidence="1">
    <location>
        <begin position="59"/>
        <end position="83"/>
    </location>
</feature>
<accession>A0A2T5LL97</accession>
<proteinExistence type="predicted"/>